<dbReference type="AlphaFoldDB" id="A0A5C3M612"/>
<sequence length="58" mass="6631">MSVDPIFARSWCITISTGCIFLRYTHARRRCCESDALFRVPSRDYRGSRASTTRAGMP</sequence>
<organism evidence="2 3">
    <name type="scientific">Crucibulum laeve</name>
    <dbReference type="NCBI Taxonomy" id="68775"/>
    <lineage>
        <taxon>Eukaryota</taxon>
        <taxon>Fungi</taxon>
        <taxon>Dikarya</taxon>
        <taxon>Basidiomycota</taxon>
        <taxon>Agaricomycotina</taxon>
        <taxon>Agaricomycetes</taxon>
        <taxon>Agaricomycetidae</taxon>
        <taxon>Agaricales</taxon>
        <taxon>Agaricineae</taxon>
        <taxon>Nidulariaceae</taxon>
        <taxon>Crucibulum</taxon>
    </lineage>
</organism>
<proteinExistence type="predicted"/>
<keyword evidence="3" id="KW-1185">Reference proteome</keyword>
<gene>
    <name evidence="2" type="ORF">BDQ12DRAFT_686665</name>
</gene>
<feature type="transmembrane region" description="Helical" evidence="1">
    <location>
        <begin position="6"/>
        <end position="24"/>
    </location>
</feature>
<dbReference type="Proteomes" id="UP000308652">
    <property type="component" value="Unassembled WGS sequence"/>
</dbReference>
<reference evidence="2 3" key="1">
    <citation type="journal article" date="2019" name="Nat. Ecol. Evol.">
        <title>Megaphylogeny resolves global patterns of mushroom evolution.</title>
        <authorList>
            <person name="Varga T."/>
            <person name="Krizsan K."/>
            <person name="Foldi C."/>
            <person name="Dima B."/>
            <person name="Sanchez-Garcia M."/>
            <person name="Sanchez-Ramirez S."/>
            <person name="Szollosi G.J."/>
            <person name="Szarkandi J.G."/>
            <person name="Papp V."/>
            <person name="Albert L."/>
            <person name="Andreopoulos W."/>
            <person name="Angelini C."/>
            <person name="Antonin V."/>
            <person name="Barry K.W."/>
            <person name="Bougher N.L."/>
            <person name="Buchanan P."/>
            <person name="Buyck B."/>
            <person name="Bense V."/>
            <person name="Catcheside P."/>
            <person name="Chovatia M."/>
            <person name="Cooper J."/>
            <person name="Damon W."/>
            <person name="Desjardin D."/>
            <person name="Finy P."/>
            <person name="Geml J."/>
            <person name="Haridas S."/>
            <person name="Hughes K."/>
            <person name="Justo A."/>
            <person name="Karasinski D."/>
            <person name="Kautmanova I."/>
            <person name="Kiss B."/>
            <person name="Kocsube S."/>
            <person name="Kotiranta H."/>
            <person name="LaButti K.M."/>
            <person name="Lechner B.E."/>
            <person name="Liimatainen K."/>
            <person name="Lipzen A."/>
            <person name="Lukacs Z."/>
            <person name="Mihaltcheva S."/>
            <person name="Morgado L.N."/>
            <person name="Niskanen T."/>
            <person name="Noordeloos M.E."/>
            <person name="Ohm R.A."/>
            <person name="Ortiz-Santana B."/>
            <person name="Ovrebo C."/>
            <person name="Racz N."/>
            <person name="Riley R."/>
            <person name="Savchenko A."/>
            <person name="Shiryaev A."/>
            <person name="Soop K."/>
            <person name="Spirin V."/>
            <person name="Szebenyi C."/>
            <person name="Tomsovsky M."/>
            <person name="Tulloss R.E."/>
            <person name="Uehling J."/>
            <person name="Grigoriev I.V."/>
            <person name="Vagvolgyi C."/>
            <person name="Papp T."/>
            <person name="Martin F.M."/>
            <person name="Miettinen O."/>
            <person name="Hibbett D.S."/>
            <person name="Nagy L.G."/>
        </authorList>
    </citation>
    <scope>NUCLEOTIDE SEQUENCE [LARGE SCALE GENOMIC DNA]</scope>
    <source>
        <strain evidence="2 3">CBS 166.37</strain>
    </source>
</reference>
<evidence type="ECO:0000313" key="3">
    <source>
        <dbReference type="Proteomes" id="UP000308652"/>
    </source>
</evidence>
<protein>
    <submittedName>
        <fullName evidence="2">Uncharacterized protein</fullName>
    </submittedName>
</protein>
<evidence type="ECO:0000313" key="2">
    <source>
        <dbReference type="EMBL" id="TFK36581.1"/>
    </source>
</evidence>
<keyword evidence="1" id="KW-1133">Transmembrane helix</keyword>
<evidence type="ECO:0000256" key="1">
    <source>
        <dbReference type="SAM" id="Phobius"/>
    </source>
</evidence>
<keyword evidence="1" id="KW-0472">Membrane</keyword>
<name>A0A5C3M612_9AGAR</name>
<dbReference type="EMBL" id="ML213613">
    <property type="protein sequence ID" value="TFK36581.1"/>
    <property type="molecule type" value="Genomic_DNA"/>
</dbReference>
<accession>A0A5C3M612</accession>
<keyword evidence="1" id="KW-0812">Transmembrane</keyword>